<dbReference type="RefSeq" id="WP_190436846.1">
    <property type="nucleotide sequence ID" value="NZ_JAMPKM010000009.1"/>
</dbReference>
<keyword evidence="2" id="KW-1185">Reference proteome</keyword>
<comment type="caution">
    <text evidence="1">The sequence shown here is derived from an EMBL/GenBank/DDBJ whole genome shotgun (WGS) entry which is preliminary data.</text>
</comment>
<proteinExistence type="predicted"/>
<organism evidence="1 2">
    <name type="scientific">Trichocoleus desertorum GB2-A4</name>
    <dbReference type="NCBI Taxonomy" id="2933944"/>
    <lineage>
        <taxon>Bacteria</taxon>
        <taxon>Bacillati</taxon>
        <taxon>Cyanobacteriota</taxon>
        <taxon>Cyanophyceae</taxon>
        <taxon>Leptolyngbyales</taxon>
        <taxon>Trichocoleusaceae</taxon>
        <taxon>Trichocoleus</taxon>
    </lineage>
</organism>
<evidence type="ECO:0000313" key="1">
    <source>
        <dbReference type="EMBL" id="MEP0818575.1"/>
    </source>
</evidence>
<dbReference type="EMBL" id="JAMPKM010000009">
    <property type="protein sequence ID" value="MEP0818575.1"/>
    <property type="molecule type" value="Genomic_DNA"/>
</dbReference>
<dbReference type="Proteomes" id="UP001464891">
    <property type="component" value="Unassembled WGS sequence"/>
</dbReference>
<gene>
    <name evidence="1" type="ORF">NC998_15860</name>
</gene>
<evidence type="ECO:0000313" key="2">
    <source>
        <dbReference type="Proteomes" id="UP001464891"/>
    </source>
</evidence>
<reference evidence="1 2" key="1">
    <citation type="submission" date="2022-04" db="EMBL/GenBank/DDBJ databases">
        <title>Positive selection, recombination, and allopatry shape intraspecific diversity of widespread and dominant cyanobacteria.</title>
        <authorList>
            <person name="Wei J."/>
            <person name="Shu W."/>
            <person name="Hu C."/>
        </authorList>
    </citation>
    <scope>NUCLEOTIDE SEQUENCE [LARGE SCALE GENOMIC DNA]</scope>
    <source>
        <strain evidence="1 2">GB2-A4</strain>
    </source>
</reference>
<name>A0ABV0J9W6_9CYAN</name>
<accession>A0ABV0J9W6</accession>
<sequence length="48" mass="5528">MMNIRAYLAIAVNGLHRQANQRGWKGDRNTLNDLTYPCLNAYSILTEF</sequence>
<protein>
    <submittedName>
        <fullName evidence="1">Uncharacterized protein</fullName>
    </submittedName>
</protein>